<protein>
    <submittedName>
        <fullName evidence="2">Uncharacterized protein</fullName>
    </submittedName>
</protein>
<feature type="transmembrane region" description="Helical" evidence="1">
    <location>
        <begin position="30"/>
        <end position="47"/>
    </location>
</feature>
<keyword evidence="1" id="KW-1133">Transmembrane helix</keyword>
<dbReference type="EMBL" id="NMQW01000001">
    <property type="protein sequence ID" value="OXM88307.1"/>
    <property type="molecule type" value="Genomic_DNA"/>
</dbReference>
<organism evidence="2 3">
    <name type="scientific">Paenibacillus rigui</name>
    <dbReference type="NCBI Taxonomy" id="554312"/>
    <lineage>
        <taxon>Bacteria</taxon>
        <taxon>Bacillati</taxon>
        <taxon>Bacillota</taxon>
        <taxon>Bacilli</taxon>
        <taxon>Bacillales</taxon>
        <taxon>Paenibacillaceae</taxon>
        <taxon>Paenibacillus</taxon>
    </lineage>
</organism>
<accession>A0A229UXU8</accession>
<dbReference type="OrthoDB" id="2589792at2"/>
<evidence type="ECO:0000256" key="1">
    <source>
        <dbReference type="SAM" id="Phobius"/>
    </source>
</evidence>
<dbReference type="Proteomes" id="UP000215509">
    <property type="component" value="Unassembled WGS sequence"/>
</dbReference>
<proteinExistence type="predicted"/>
<reference evidence="2 3" key="1">
    <citation type="submission" date="2017-07" db="EMBL/GenBank/DDBJ databases">
        <title>Genome sequencing and assembly of Paenibacillus rigui.</title>
        <authorList>
            <person name="Mayilraj S."/>
        </authorList>
    </citation>
    <scope>NUCLEOTIDE SEQUENCE [LARGE SCALE GENOMIC DNA]</scope>
    <source>
        <strain evidence="2 3">JCM 16352</strain>
    </source>
</reference>
<gene>
    <name evidence="2" type="ORF">CF651_00110</name>
</gene>
<evidence type="ECO:0000313" key="2">
    <source>
        <dbReference type="EMBL" id="OXM88307.1"/>
    </source>
</evidence>
<comment type="caution">
    <text evidence="2">The sequence shown here is derived from an EMBL/GenBank/DDBJ whole genome shotgun (WGS) entry which is preliminary data.</text>
</comment>
<name>A0A229UXU8_9BACL</name>
<evidence type="ECO:0000313" key="3">
    <source>
        <dbReference type="Proteomes" id="UP000215509"/>
    </source>
</evidence>
<dbReference type="RefSeq" id="WP_094012807.1">
    <property type="nucleotide sequence ID" value="NZ_NMQW01000001.1"/>
</dbReference>
<keyword evidence="1" id="KW-0472">Membrane</keyword>
<feature type="transmembrane region" description="Helical" evidence="1">
    <location>
        <begin position="7"/>
        <end position="24"/>
    </location>
</feature>
<sequence length="194" mass="21632">MFKKHYWILFSSIVVFAGLIAAAIALQSELFLYAASGIPIVIFYVLPDIKQNQFIRSDKDRDKFKLVQQTGSGEPLMILSFEPDFVRWECSKLYFHLNDIITDVPAASASSTDTEASVSVLAFDLSPHPKKTGWVGIDLEQLTQRLANLSYTTDEVTRFVMQVQDLEDIALQMMGSTTTAPLAKNKSKSKSISA</sequence>
<dbReference type="AlphaFoldDB" id="A0A229UXU8"/>
<keyword evidence="3" id="KW-1185">Reference proteome</keyword>
<keyword evidence="1" id="KW-0812">Transmembrane</keyword>